<comment type="caution">
    <text evidence="1">The sequence shown here is derived from an EMBL/GenBank/DDBJ whole genome shotgun (WGS) entry which is preliminary data.</text>
</comment>
<dbReference type="Proteomes" id="UP000690515">
    <property type="component" value="Unassembled WGS sequence"/>
</dbReference>
<reference evidence="1 2" key="1">
    <citation type="submission" date="2021-04" db="EMBL/GenBank/DDBJ databases">
        <authorList>
            <person name="Pira H."/>
            <person name="Risdian C."/>
            <person name="Wink J."/>
        </authorList>
    </citation>
    <scope>NUCLEOTIDE SEQUENCE [LARGE SCALE GENOMIC DNA]</scope>
    <source>
        <strain evidence="1 2">WH53</strain>
    </source>
</reference>
<organism evidence="1 2">
    <name type="scientific">Zooshikella harenae</name>
    <dbReference type="NCBI Taxonomy" id="2827238"/>
    <lineage>
        <taxon>Bacteria</taxon>
        <taxon>Pseudomonadati</taxon>
        <taxon>Pseudomonadota</taxon>
        <taxon>Gammaproteobacteria</taxon>
        <taxon>Oceanospirillales</taxon>
        <taxon>Zooshikellaceae</taxon>
        <taxon>Zooshikella</taxon>
    </lineage>
</organism>
<accession>A0ABS5ZGH4</accession>
<sequence length="196" mass="22309">MATTDVYQPAQQKNGPNLALPWRSAKIAWHEAFMSLRARSMIKSSGKSPFNNMTQIGRHLEKGVVQDAIAKLPKSVVHWGMYCYAPEHDKTDTYKSRVADRLYAMMVDHLGDKYVRSRIRCIRLVTLCNIALEDRKHQQWKGEFYGDAQKAQLLGVPRQNFNRDYGEVYGAMQEILSGYCSKALGVVAELLETSVH</sequence>
<protein>
    <submittedName>
        <fullName evidence="1">Uncharacterized protein</fullName>
    </submittedName>
</protein>
<evidence type="ECO:0000313" key="2">
    <source>
        <dbReference type="Proteomes" id="UP000690515"/>
    </source>
</evidence>
<proteinExistence type="predicted"/>
<dbReference type="EMBL" id="JAGSOY010000065">
    <property type="protein sequence ID" value="MBU2713164.1"/>
    <property type="molecule type" value="Genomic_DNA"/>
</dbReference>
<gene>
    <name evidence="1" type="ORF">KCG35_19025</name>
</gene>
<dbReference type="RefSeq" id="WP_215821453.1">
    <property type="nucleotide sequence ID" value="NZ_JAGSOY010000065.1"/>
</dbReference>
<name>A0ABS5ZGH4_9GAMM</name>
<keyword evidence="2" id="KW-1185">Reference proteome</keyword>
<evidence type="ECO:0000313" key="1">
    <source>
        <dbReference type="EMBL" id="MBU2713164.1"/>
    </source>
</evidence>